<evidence type="ECO:0000259" key="3">
    <source>
        <dbReference type="Pfam" id="PF04783"/>
    </source>
</evidence>
<dbReference type="EMBL" id="JAHRHJ020000007">
    <property type="protein sequence ID" value="KAH9307884.1"/>
    <property type="molecule type" value="Genomic_DNA"/>
</dbReference>
<feature type="compositionally biased region" description="Basic and acidic residues" evidence="1">
    <location>
        <begin position="192"/>
        <end position="209"/>
    </location>
</feature>
<evidence type="ECO:0000313" key="5">
    <source>
        <dbReference type="Proteomes" id="UP000824469"/>
    </source>
</evidence>
<sequence>MGCASSRAKNEEIVARCKARRRYMKQAVSSRHQFAAAHGCYLQALRNTGAALRQFAEGESVEISTATAAAASHQQHRYASSAANSYSTQTCLTLPPPPPSPPEMSPYRTTPPPPTDSPYTAAVSPHRWSISPQRTAAEVPPPPPPPPPAETSAWDFWDPFRAASPPAPAMIEEQQQQQRKHMEWEAEAAAAEAERRQQQRRHEEAKAQEWEDTTTITTLTATTTEMEYERERGHFHGVNENVLDNSSMVSSWYTKEDSDMAMVVSRMMPKDIAAVVRDLDEYFLKASTAGKDVSILLETSKAHFQSTIGEPTSNLALSLLNLGSFKVLDVFLFRIEEFRCATYENFHHSAKVFSALSWGWPARSPHVGRRENIDLNKDDCGTQGSHCSTLERLYAWEKKLYEEVRMGESTKVEHDKKVTLLRKLELKGEDEVKIEKTKATVKRLQSQILVAVQAVDTTSAAILKLRESELYPQLVELSKGLMHMWRTMYECHQVQDHIVQQVKHLDNQASTEPTSDYHRHATIQLEAQVTAWYASFCKLIKSHRDYMCALNGWLKLSLNQFKNEFEGIIENHQPLHALCEEWQLALERLPDQSVYGGIRSLMTVVHAIVVQQTEELKQGRKSESLSKELEKKLISLRNFESKHYNPYGTPDRRGTDPLLQRKAKIEALKRRVEEEKSKHLKSIRVSREMTLNNLQTGLPSVFQAMTGFSSVCMQAFEAVYNQDKSFNHNPYIKRLT</sequence>
<organism evidence="4 5">
    <name type="scientific">Taxus chinensis</name>
    <name type="common">Chinese yew</name>
    <name type="synonym">Taxus wallichiana var. chinensis</name>
    <dbReference type="NCBI Taxonomy" id="29808"/>
    <lineage>
        <taxon>Eukaryota</taxon>
        <taxon>Viridiplantae</taxon>
        <taxon>Streptophyta</taxon>
        <taxon>Embryophyta</taxon>
        <taxon>Tracheophyta</taxon>
        <taxon>Spermatophyta</taxon>
        <taxon>Pinopsida</taxon>
        <taxon>Pinidae</taxon>
        <taxon>Conifers II</taxon>
        <taxon>Cupressales</taxon>
        <taxon>Taxaceae</taxon>
        <taxon>Taxus</taxon>
    </lineage>
</organism>
<proteinExistence type="predicted"/>
<accession>A0AA38FPD6</accession>
<reference evidence="4 5" key="1">
    <citation type="journal article" date="2021" name="Nat. Plants">
        <title>The Taxus genome provides insights into paclitaxel biosynthesis.</title>
        <authorList>
            <person name="Xiong X."/>
            <person name="Gou J."/>
            <person name="Liao Q."/>
            <person name="Li Y."/>
            <person name="Zhou Q."/>
            <person name="Bi G."/>
            <person name="Li C."/>
            <person name="Du R."/>
            <person name="Wang X."/>
            <person name="Sun T."/>
            <person name="Guo L."/>
            <person name="Liang H."/>
            <person name="Lu P."/>
            <person name="Wu Y."/>
            <person name="Zhang Z."/>
            <person name="Ro D.K."/>
            <person name="Shang Y."/>
            <person name="Huang S."/>
            <person name="Yan J."/>
        </authorList>
    </citation>
    <scope>NUCLEOTIDE SEQUENCE [LARGE SCALE GENOMIC DNA]</scope>
    <source>
        <strain evidence="4">Ta-2019</strain>
    </source>
</reference>
<name>A0AA38FPD6_TAXCH</name>
<protein>
    <submittedName>
        <fullName evidence="4">Uncharacterized protein</fullName>
    </submittedName>
</protein>
<dbReference type="InterPro" id="IPR006867">
    <property type="entry name" value="DUF632"/>
</dbReference>
<feature type="compositionally biased region" description="Pro residues" evidence="1">
    <location>
        <begin position="139"/>
        <end position="149"/>
    </location>
</feature>
<dbReference type="Proteomes" id="UP000824469">
    <property type="component" value="Unassembled WGS sequence"/>
</dbReference>
<comment type="caution">
    <text evidence="4">The sequence shown here is derived from an EMBL/GenBank/DDBJ whole genome shotgun (WGS) entry which is preliminary data.</text>
</comment>
<dbReference type="PANTHER" id="PTHR21450:SF23">
    <property type="entry name" value="PROTEIN ALTERED PHOSPHATE STARVATION RESPONSE 1"/>
    <property type="match status" value="1"/>
</dbReference>
<dbReference type="InterPro" id="IPR006868">
    <property type="entry name" value="DUF630"/>
</dbReference>
<dbReference type="PANTHER" id="PTHR21450">
    <property type="entry name" value="PROTEIN ALTERED PHOSPHATE STARVATION RESPONSE 1"/>
    <property type="match status" value="1"/>
</dbReference>
<feature type="domain" description="DUF632" evidence="2">
    <location>
        <begin position="273"/>
        <end position="606"/>
    </location>
</feature>
<feature type="compositionally biased region" description="Pro residues" evidence="1">
    <location>
        <begin position="94"/>
        <end position="116"/>
    </location>
</feature>
<evidence type="ECO:0000256" key="1">
    <source>
        <dbReference type="SAM" id="MobiDB-lite"/>
    </source>
</evidence>
<gene>
    <name evidence="4" type="ORF">KI387_035795</name>
</gene>
<dbReference type="Pfam" id="PF04782">
    <property type="entry name" value="DUF632"/>
    <property type="match status" value="1"/>
</dbReference>
<dbReference type="AlphaFoldDB" id="A0AA38FPD6"/>
<evidence type="ECO:0000313" key="4">
    <source>
        <dbReference type="EMBL" id="KAH9307884.1"/>
    </source>
</evidence>
<feature type="domain" description="DUF630" evidence="3">
    <location>
        <begin position="1"/>
        <end position="59"/>
    </location>
</feature>
<evidence type="ECO:0000259" key="2">
    <source>
        <dbReference type="Pfam" id="PF04782"/>
    </source>
</evidence>
<keyword evidence="5" id="KW-1185">Reference proteome</keyword>
<dbReference type="OMA" id="FMPSNEP"/>
<feature type="region of interest" description="Disordered" evidence="1">
    <location>
        <begin position="80"/>
        <end position="152"/>
    </location>
</feature>
<feature type="region of interest" description="Disordered" evidence="1">
    <location>
        <begin position="171"/>
        <end position="210"/>
    </location>
</feature>
<dbReference type="Pfam" id="PF04783">
    <property type="entry name" value="DUF630"/>
    <property type="match status" value="1"/>
</dbReference>
<feature type="compositionally biased region" description="Polar residues" evidence="1">
    <location>
        <begin position="80"/>
        <end position="92"/>
    </location>
</feature>